<proteinExistence type="predicted"/>
<dbReference type="AlphaFoldDB" id="A0A5A7VI32"/>
<accession>A0A5A7VI32</accession>
<dbReference type="Proteomes" id="UP000321393">
    <property type="component" value="Unassembled WGS sequence"/>
</dbReference>
<reference evidence="1 2" key="1">
    <citation type="submission" date="2019-08" db="EMBL/GenBank/DDBJ databases">
        <title>Draft genome sequences of two oriental melons (Cucumis melo L. var makuwa).</title>
        <authorList>
            <person name="Kwon S.-Y."/>
        </authorList>
    </citation>
    <scope>NUCLEOTIDE SEQUENCE [LARGE SCALE GENOMIC DNA]</scope>
    <source>
        <strain evidence="2">cv. SW 3</strain>
        <tissue evidence="1">Leaf</tissue>
    </source>
</reference>
<dbReference type="PANTHER" id="PTHR46250:SF18">
    <property type="entry name" value="MYB_SANT-LIKE DOMAIN-CONTAINING PROTEIN"/>
    <property type="match status" value="1"/>
</dbReference>
<evidence type="ECO:0000313" key="1">
    <source>
        <dbReference type="EMBL" id="KAA0066016.1"/>
    </source>
</evidence>
<gene>
    <name evidence="1" type="ORF">E6C27_scaffold32G00060</name>
</gene>
<dbReference type="PANTHER" id="PTHR46250">
    <property type="entry name" value="MYB/SANT-LIKE DNA-BINDING DOMAIN PROTEIN-RELATED"/>
    <property type="match status" value="1"/>
</dbReference>
<protein>
    <submittedName>
        <fullName evidence="1">Retrotransposon protein</fullName>
    </submittedName>
</protein>
<evidence type="ECO:0000313" key="2">
    <source>
        <dbReference type="Proteomes" id="UP000321393"/>
    </source>
</evidence>
<comment type="caution">
    <text evidence="1">The sequence shown here is derived from an EMBL/GenBank/DDBJ whole genome shotgun (WGS) entry which is preliminary data.</text>
</comment>
<name>A0A5A7VI32_CUCMM</name>
<organism evidence="1 2">
    <name type="scientific">Cucumis melo var. makuwa</name>
    <name type="common">Oriental melon</name>
    <dbReference type="NCBI Taxonomy" id="1194695"/>
    <lineage>
        <taxon>Eukaryota</taxon>
        <taxon>Viridiplantae</taxon>
        <taxon>Streptophyta</taxon>
        <taxon>Embryophyta</taxon>
        <taxon>Tracheophyta</taxon>
        <taxon>Spermatophyta</taxon>
        <taxon>Magnoliopsida</taxon>
        <taxon>eudicotyledons</taxon>
        <taxon>Gunneridae</taxon>
        <taxon>Pentapetalae</taxon>
        <taxon>rosids</taxon>
        <taxon>fabids</taxon>
        <taxon>Cucurbitales</taxon>
        <taxon>Cucurbitaceae</taxon>
        <taxon>Benincaseae</taxon>
        <taxon>Cucumis</taxon>
    </lineage>
</organism>
<dbReference type="EMBL" id="SSTE01000908">
    <property type="protein sequence ID" value="KAA0066016.1"/>
    <property type="molecule type" value="Genomic_DNA"/>
</dbReference>
<sequence length="240" mass="27826">MATSSYASKHVWRKEEEGTLEECLVDLVSMKGWKSNNNSFWPGYLTQLRTFQAIAEMRGTTCSGFGWNDDTKCIIVEKELLDSWVRSHLQRRGSLTNCFPITTNLHICSAAIERRVASLRRSRTWGLTSLLGMRVGSSELKRKRGNQREAELEIIHMVLECTNDQLRTIVDWLACALINDNHVHREFFHILHEMSELTSLDRALLQRHLLSRMDDMQGFVLMPENERKGFCRVILRDISK</sequence>
<dbReference type="OrthoDB" id="76215at2759"/>